<protein>
    <submittedName>
        <fullName evidence="1">Uncharacterized protein</fullName>
    </submittedName>
</protein>
<gene>
    <name evidence="1" type="ORF">SAMN05444920_102128</name>
</gene>
<reference evidence="1 2" key="1">
    <citation type="submission" date="2016-10" db="EMBL/GenBank/DDBJ databases">
        <authorList>
            <person name="de Groot N.N."/>
        </authorList>
    </citation>
    <scope>NUCLEOTIDE SEQUENCE [LARGE SCALE GENOMIC DNA]</scope>
    <source>
        <strain evidence="1 2">CGMCC 4.7037</strain>
    </source>
</reference>
<dbReference type="OrthoDB" id="3543128at2"/>
<dbReference type="AlphaFoldDB" id="A0A1H5Y3Z7"/>
<evidence type="ECO:0000313" key="1">
    <source>
        <dbReference type="EMBL" id="SEG18673.1"/>
    </source>
</evidence>
<sequence>MYLVHAELRPKDGGTPPEHTGQLIFGCRRPADGIEHVVLHAGAPDGGLVGLFVLAPSVEEAEHTAAAVCRRALDSSPELAGFLLGRCGVRIVPDYYDQRLRDGDHGRDMPRQD</sequence>
<organism evidence="1 2">
    <name type="scientific">Nonomuraea solani</name>
    <dbReference type="NCBI Taxonomy" id="1144553"/>
    <lineage>
        <taxon>Bacteria</taxon>
        <taxon>Bacillati</taxon>
        <taxon>Actinomycetota</taxon>
        <taxon>Actinomycetes</taxon>
        <taxon>Streptosporangiales</taxon>
        <taxon>Streptosporangiaceae</taxon>
        <taxon>Nonomuraea</taxon>
    </lineage>
</organism>
<accession>A0A1H5Y3Z7</accession>
<dbReference type="RefSeq" id="WP_146103564.1">
    <property type="nucleotide sequence ID" value="NZ_FNVT01000002.1"/>
</dbReference>
<dbReference type="EMBL" id="FNVT01000002">
    <property type="protein sequence ID" value="SEG18673.1"/>
    <property type="molecule type" value="Genomic_DNA"/>
</dbReference>
<keyword evidence="2" id="KW-1185">Reference proteome</keyword>
<evidence type="ECO:0000313" key="2">
    <source>
        <dbReference type="Proteomes" id="UP000236732"/>
    </source>
</evidence>
<name>A0A1H5Y3Z7_9ACTN</name>
<dbReference type="Proteomes" id="UP000236732">
    <property type="component" value="Unassembled WGS sequence"/>
</dbReference>
<proteinExistence type="predicted"/>